<evidence type="ECO:0000313" key="2">
    <source>
        <dbReference type="Proteomes" id="UP000005615"/>
    </source>
</evidence>
<dbReference type="STRING" id="2518989.IMCC3088_2115"/>
<dbReference type="Gene3D" id="3.90.70.10">
    <property type="entry name" value="Cysteine proteinases"/>
    <property type="match status" value="1"/>
</dbReference>
<dbReference type="InterPro" id="IPR005074">
    <property type="entry name" value="Peptidase_C39"/>
</dbReference>
<name>F3L3C3_9GAMM</name>
<dbReference type="Proteomes" id="UP000005615">
    <property type="component" value="Unassembled WGS sequence"/>
</dbReference>
<gene>
    <name evidence="1" type="ORF">IMCC3088_2115</name>
</gene>
<dbReference type="AlphaFoldDB" id="F3L3C3"/>
<dbReference type="GO" id="GO:0006508">
    <property type="term" value="P:proteolysis"/>
    <property type="evidence" value="ECO:0007669"/>
    <property type="project" value="InterPro"/>
</dbReference>
<dbReference type="OrthoDB" id="13401at2"/>
<dbReference type="Pfam" id="PF03412">
    <property type="entry name" value="Peptidase_C39"/>
    <property type="match status" value="1"/>
</dbReference>
<dbReference type="GO" id="GO:0016020">
    <property type="term" value="C:membrane"/>
    <property type="evidence" value="ECO:0007669"/>
    <property type="project" value="InterPro"/>
</dbReference>
<keyword evidence="2" id="KW-1185">Reference proteome</keyword>
<proteinExistence type="predicted"/>
<dbReference type="EMBL" id="AEIG01000062">
    <property type="protein sequence ID" value="EGG29195.1"/>
    <property type="molecule type" value="Genomic_DNA"/>
</dbReference>
<dbReference type="RefSeq" id="WP_009576290.1">
    <property type="nucleotide sequence ID" value="NZ_AEIG01000062.1"/>
</dbReference>
<sequence length="176" mass="19387">MARLIAALTLSLMCSQVLALTSWVEQRDQGVVKQQRDYSCGAAAVATLLTHHWGRNVSESDVLNAWLAQFSQAELSLQTFVDEGFSLWHIAMMGGPLGYDAQGLQVPIASLAALKQPLLIYVEPFGQPHFTLVTEGSERGVWLSDPSWGRVYVGFSELRDWVEGDVVKALWLKPAA</sequence>
<accession>F3L3C3</accession>
<comment type="caution">
    <text evidence="1">The sequence shown here is derived from an EMBL/GenBank/DDBJ whole genome shotgun (WGS) entry which is preliminary data.</text>
</comment>
<dbReference type="GO" id="GO:0008233">
    <property type="term" value="F:peptidase activity"/>
    <property type="evidence" value="ECO:0007669"/>
    <property type="project" value="InterPro"/>
</dbReference>
<dbReference type="eggNOG" id="COG3271">
    <property type="taxonomic scope" value="Bacteria"/>
</dbReference>
<dbReference type="PROSITE" id="PS50990">
    <property type="entry name" value="PEPTIDASE_C39"/>
    <property type="match status" value="1"/>
</dbReference>
<protein>
    <submittedName>
        <fullName evidence="1">Bacteriocin resistance protein, putative</fullName>
    </submittedName>
</protein>
<organism evidence="1 2">
    <name type="scientific">Aequoribacter fuscus</name>
    <dbReference type="NCBI Taxonomy" id="2518989"/>
    <lineage>
        <taxon>Bacteria</taxon>
        <taxon>Pseudomonadati</taxon>
        <taxon>Pseudomonadota</taxon>
        <taxon>Gammaproteobacteria</taxon>
        <taxon>Cellvibrionales</taxon>
        <taxon>Halieaceae</taxon>
        <taxon>Aequoribacter</taxon>
    </lineage>
</organism>
<reference evidence="1 2" key="1">
    <citation type="journal article" date="2011" name="J. Bacteriol.">
        <title>Genome sequence of strain IMCC3088, a proteorhodopsin-containing marine bacterium belonging to the OM60/NOR5 clade.</title>
        <authorList>
            <person name="Jang Y."/>
            <person name="Oh H.M."/>
            <person name="Kang I."/>
            <person name="Lee K."/>
            <person name="Yang S.J."/>
            <person name="Cho J.C."/>
        </authorList>
    </citation>
    <scope>NUCLEOTIDE SEQUENCE [LARGE SCALE GENOMIC DNA]</scope>
    <source>
        <strain evidence="1 2">IMCC3088</strain>
    </source>
</reference>
<evidence type="ECO:0000313" key="1">
    <source>
        <dbReference type="EMBL" id="EGG29195.1"/>
    </source>
</evidence>
<dbReference type="GO" id="GO:0005524">
    <property type="term" value="F:ATP binding"/>
    <property type="evidence" value="ECO:0007669"/>
    <property type="project" value="InterPro"/>
</dbReference>